<comment type="subcellular location">
    <subcellularLocation>
        <location evidence="1">Membrane</location>
        <topology evidence="1">Multi-pass membrane protein</topology>
    </subcellularLocation>
</comment>
<feature type="transmembrane region" description="Helical" evidence="6">
    <location>
        <begin position="210"/>
        <end position="229"/>
    </location>
</feature>
<dbReference type="EMBL" id="QGKW02000276">
    <property type="protein sequence ID" value="KAF2608580.1"/>
    <property type="molecule type" value="Genomic_DNA"/>
</dbReference>
<accession>A0A8S9LKN0</accession>
<sequence length="241" mass="26515">MSNAGVAAEELGKTAVKSSSGGWRSARLIICVEMAERFAYYGISTNLITYLTGPLGESTASAAANVNAWSGTVSMGKLFTHNSSGITMLQRIGTGIFLSILAMVVAALVEIKRLQAAKDDVTVPISVWWLIPQYVFIGLSDVFTRIGLQELFYDQVPCELRSLGMALNLSIYGVGNFLSSFMISVIDKVTSHSGQTSWFDNDLNEGHLDYFYWLLACLSSIALAFYLWFAKSYVYNRLNTF</sequence>
<comment type="caution">
    <text evidence="7">The sequence shown here is derived from an EMBL/GenBank/DDBJ whole genome shotgun (WGS) entry which is preliminary data.</text>
</comment>
<feature type="transmembrane region" description="Helical" evidence="6">
    <location>
        <begin position="169"/>
        <end position="190"/>
    </location>
</feature>
<reference evidence="7" key="1">
    <citation type="submission" date="2019-12" db="EMBL/GenBank/DDBJ databases">
        <title>Genome sequencing and annotation of Brassica cretica.</title>
        <authorList>
            <person name="Studholme D.J."/>
            <person name="Sarris P.F."/>
        </authorList>
    </citation>
    <scope>NUCLEOTIDE SEQUENCE</scope>
    <source>
        <strain evidence="7">PFS-001/15</strain>
        <tissue evidence="7">Leaf</tissue>
    </source>
</reference>
<protein>
    <submittedName>
        <fullName evidence="7">Uncharacterized protein</fullName>
    </submittedName>
</protein>
<evidence type="ECO:0000313" key="7">
    <source>
        <dbReference type="EMBL" id="KAF2608580.1"/>
    </source>
</evidence>
<dbReference type="Pfam" id="PF00854">
    <property type="entry name" value="PTR2"/>
    <property type="match status" value="1"/>
</dbReference>
<keyword evidence="4 6" id="KW-1133">Transmembrane helix</keyword>
<evidence type="ECO:0000256" key="5">
    <source>
        <dbReference type="ARBA" id="ARBA00023136"/>
    </source>
</evidence>
<comment type="similarity">
    <text evidence="2">Belongs to the major facilitator superfamily. Proton-dependent oligopeptide transporter (POT/PTR) (TC 2.A.17) family.</text>
</comment>
<evidence type="ECO:0000256" key="2">
    <source>
        <dbReference type="ARBA" id="ARBA00005982"/>
    </source>
</evidence>
<evidence type="ECO:0000256" key="4">
    <source>
        <dbReference type="ARBA" id="ARBA00022989"/>
    </source>
</evidence>
<evidence type="ECO:0000256" key="6">
    <source>
        <dbReference type="SAM" id="Phobius"/>
    </source>
</evidence>
<dbReference type="SUPFAM" id="SSF103473">
    <property type="entry name" value="MFS general substrate transporter"/>
    <property type="match status" value="1"/>
</dbReference>
<evidence type="ECO:0000256" key="3">
    <source>
        <dbReference type="ARBA" id="ARBA00022692"/>
    </source>
</evidence>
<dbReference type="Gene3D" id="1.20.1250.20">
    <property type="entry name" value="MFS general substrate transporter like domains"/>
    <property type="match status" value="2"/>
</dbReference>
<gene>
    <name evidence="7" type="ORF">F2Q68_00045635</name>
</gene>
<dbReference type="InterPro" id="IPR000109">
    <property type="entry name" value="POT_fam"/>
</dbReference>
<evidence type="ECO:0000256" key="1">
    <source>
        <dbReference type="ARBA" id="ARBA00004141"/>
    </source>
</evidence>
<feature type="transmembrane region" description="Helical" evidence="6">
    <location>
        <begin position="92"/>
        <end position="109"/>
    </location>
</feature>
<dbReference type="InterPro" id="IPR036259">
    <property type="entry name" value="MFS_trans_sf"/>
</dbReference>
<organism evidence="7 8">
    <name type="scientific">Brassica cretica</name>
    <name type="common">Mustard</name>
    <dbReference type="NCBI Taxonomy" id="69181"/>
    <lineage>
        <taxon>Eukaryota</taxon>
        <taxon>Viridiplantae</taxon>
        <taxon>Streptophyta</taxon>
        <taxon>Embryophyta</taxon>
        <taxon>Tracheophyta</taxon>
        <taxon>Spermatophyta</taxon>
        <taxon>Magnoliopsida</taxon>
        <taxon>eudicotyledons</taxon>
        <taxon>Gunneridae</taxon>
        <taxon>Pentapetalae</taxon>
        <taxon>rosids</taxon>
        <taxon>malvids</taxon>
        <taxon>Brassicales</taxon>
        <taxon>Brassicaceae</taxon>
        <taxon>Brassiceae</taxon>
        <taxon>Brassica</taxon>
    </lineage>
</organism>
<dbReference type="PANTHER" id="PTHR11654">
    <property type="entry name" value="OLIGOPEPTIDE TRANSPORTER-RELATED"/>
    <property type="match status" value="1"/>
</dbReference>
<dbReference type="Proteomes" id="UP000712281">
    <property type="component" value="Unassembled WGS sequence"/>
</dbReference>
<dbReference type="GO" id="GO:0016020">
    <property type="term" value="C:membrane"/>
    <property type="evidence" value="ECO:0007669"/>
    <property type="project" value="UniProtKB-SubCell"/>
</dbReference>
<keyword evidence="3 6" id="KW-0812">Transmembrane</keyword>
<dbReference type="AlphaFoldDB" id="A0A8S9LKN0"/>
<name>A0A8S9LKN0_BRACR</name>
<feature type="transmembrane region" description="Helical" evidence="6">
    <location>
        <begin position="129"/>
        <end position="148"/>
    </location>
</feature>
<keyword evidence="5 6" id="KW-0472">Membrane</keyword>
<dbReference type="GO" id="GO:0022857">
    <property type="term" value="F:transmembrane transporter activity"/>
    <property type="evidence" value="ECO:0007669"/>
    <property type="project" value="InterPro"/>
</dbReference>
<evidence type="ECO:0000313" key="8">
    <source>
        <dbReference type="Proteomes" id="UP000712281"/>
    </source>
</evidence>
<proteinExistence type="inferred from homology"/>